<organism evidence="1 2">
    <name type="scientific">Drosophila ananassae</name>
    <name type="common">Fruit fly</name>
    <dbReference type="NCBI Taxonomy" id="7217"/>
    <lineage>
        <taxon>Eukaryota</taxon>
        <taxon>Metazoa</taxon>
        <taxon>Ecdysozoa</taxon>
        <taxon>Arthropoda</taxon>
        <taxon>Hexapoda</taxon>
        <taxon>Insecta</taxon>
        <taxon>Pterygota</taxon>
        <taxon>Neoptera</taxon>
        <taxon>Endopterygota</taxon>
        <taxon>Diptera</taxon>
        <taxon>Brachycera</taxon>
        <taxon>Muscomorpha</taxon>
        <taxon>Ephydroidea</taxon>
        <taxon>Drosophilidae</taxon>
        <taxon>Drosophila</taxon>
        <taxon>Sophophora</taxon>
    </lineage>
</organism>
<dbReference type="AlphaFoldDB" id="A0A0P9AI04"/>
<reference evidence="1 2" key="1">
    <citation type="journal article" date="2007" name="Nature">
        <title>Evolution of genes and genomes on the Drosophila phylogeny.</title>
        <authorList>
            <consortium name="Drosophila 12 Genomes Consortium"/>
            <person name="Clark A.G."/>
            <person name="Eisen M.B."/>
            <person name="Smith D.R."/>
            <person name="Bergman C.M."/>
            <person name="Oliver B."/>
            <person name="Markow T.A."/>
            <person name="Kaufman T.C."/>
            <person name="Kellis M."/>
            <person name="Gelbart W."/>
            <person name="Iyer V.N."/>
            <person name="Pollard D.A."/>
            <person name="Sackton T.B."/>
            <person name="Larracuente A.M."/>
            <person name="Singh N.D."/>
            <person name="Abad J.P."/>
            <person name="Abt D.N."/>
            <person name="Adryan B."/>
            <person name="Aguade M."/>
            <person name="Akashi H."/>
            <person name="Anderson W.W."/>
            <person name="Aquadro C.F."/>
            <person name="Ardell D.H."/>
            <person name="Arguello R."/>
            <person name="Artieri C.G."/>
            <person name="Barbash D.A."/>
            <person name="Barker D."/>
            <person name="Barsanti P."/>
            <person name="Batterham P."/>
            <person name="Batzoglou S."/>
            <person name="Begun D."/>
            <person name="Bhutkar A."/>
            <person name="Blanco E."/>
            <person name="Bosak S.A."/>
            <person name="Bradley R.K."/>
            <person name="Brand A.D."/>
            <person name="Brent M.R."/>
            <person name="Brooks A.N."/>
            <person name="Brown R.H."/>
            <person name="Butlin R.K."/>
            <person name="Caggese C."/>
            <person name="Calvi B.R."/>
            <person name="Bernardo de Carvalho A."/>
            <person name="Caspi A."/>
            <person name="Castrezana S."/>
            <person name="Celniker S.E."/>
            <person name="Chang J.L."/>
            <person name="Chapple C."/>
            <person name="Chatterji S."/>
            <person name="Chinwalla A."/>
            <person name="Civetta A."/>
            <person name="Clifton S.W."/>
            <person name="Comeron J.M."/>
            <person name="Costello J.C."/>
            <person name="Coyne J.A."/>
            <person name="Daub J."/>
            <person name="David R.G."/>
            <person name="Delcher A.L."/>
            <person name="Delehaunty K."/>
            <person name="Do C.B."/>
            <person name="Ebling H."/>
            <person name="Edwards K."/>
            <person name="Eickbush T."/>
            <person name="Evans J.D."/>
            <person name="Filipski A."/>
            <person name="Findeiss S."/>
            <person name="Freyhult E."/>
            <person name="Fulton L."/>
            <person name="Fulton R."/>
            <person name="Garcia A.C."/>
            <person name="Gardiner A."/>
            <person name="Garfield D.A."/>
            <person name="Garvin B.E."/>
            <person name="Gibson G."/>
            <person name="Gilbert D."/>
            <person name="Gnerre S."/>
            <person name="Godfrey J."/>
            <person name="Good R."/>
            <person name="Gotea V."/>
            <person name="Gravely B."/>
            <person name="Greenberg A.J."/>
            <person name="Griffiths-Jones S."/>
            <person name="Gross S."/>
            <person name="Guigo R."/>
            <person name="Gustafson E.A."/>
            <person name="Haerty W."/>
            <person name="Hahn M.W."/>
            <person name="Halligan D.L."/>
            <person name="Halpern A.L."/>
            <person name="Halter G.M."/>
            <person name="Han M.V."/>
            <person name="Heger A."/>
            <person name="Hillier L."/>
            <person name="Hinrichs A.S."/>
            <person name="Holmes I."/>
            <person name="Hoskins R.A."/>
            <person name="Hubisz M.J."/>
            <person name="Hultmark D."/>
            <person name="Huntley M.A."/>
            <person name="Jaffe D.B."/>
            <person name="Jagadeeshan S."/>
            <person name="Jeck W.R."/>
            <person name="Johnson J."/>
            <person name="Jones C.D."/>
            <person name="Jordan W.C."/>
            <person name="Karpen G.H."/>
            <person name="Kataoka E."/>
            <person name="Keightley P.D."/>
            <person name="Kheradpour P."/>
            <person name="Kirkness E.F."/>
            <person name="Koerich L.B."/>
            <person name="Kristiansen K."/>
            <person name="Kudrna D."/>
            <person name="Kulathinal R.J."/>
            <person name="Kumar S."/>
            <person name="Kwok R."/>
            <person name="Lander E."/>
            <person name="Langley C.H."/>
            <person name="Lapoint R."/>
            <person name="Lazzaro B.P."/>
            <person name="Lee S.J."/>
            <person name="Levesque L."/>
            <person name="Li R."/>
            <person name="Lin C.F."/>
            <person name="Lin M.F."/>
            <person name="Lindblad-Toh K."/>
            <person name="Llopart A."/>
            <person name="Long M."/>
            <person name="Low L."/>
            <person name="Lozovsky E."/>
            <person name="Lu J."/>
            <person name="Luo M."/>
            <person name="Machado C.A."/>
            <person name="Makalowski W."/>
            <person name="Marzo M."/>
            <person name="Matsuda M."/>
            <person name="Matzkin L."/>
            <person name="McAllister B."/>
            <person name="McBride C.S."/>
            <person name="McKernan B."/>
            <person name="McKernan K."/>
            <person name="Mendez-Lago M."/>
            <person name="Minx P."/>
            <person name="Mollenhauer M.U."/>
            <person name="Montooth K."/>
            <person name="Mount S.M."/>
            <person name="Mu X."/>
            <person name="Myers E."/>
            <person name="Negre B."/>
            <person name="Newfeld S."/>
            <person name="Nielsen R."/>
            <person name="Noor M.A."/>
            <person name="O'Grady P."/>
            <person name="Pachter L."/>
            <person name="Papaceit M."/>
            <person name="Parisi M.J."/>
            <person name="Parisi M."/>
            <person name="Parts L."/>
            <person name="Pedersen J.S."/>
            <person name="Pesole G."/>
            <person name="Phillippy A.M."/>
            <person name="Ponting C.P."/>
            <person name="Pop M."/>
            <person name="Porcelli D."/>
            <person name="Powell J.R."/>
            <person name="Prohaska S."/>
            <person name="Pruitt K."/>
            <person name="Puig M."/>
            <person name="Quesneville H."/>
            <person name="Ram K.R."/>
            <person name="Rand D."/>
            <person name="Rasmussen M.D."/>
            <person name="Reed L.K."/>
            <person name="Reenan R."/>
            <person name="Reily A."/>
            <person name="Remington K.A."/>
            <person name="Rieger T.T."/>
            <person name="Ritchie M.G."/>
            <person name="Robin C."/>
            <person name="Rogers Y.H."/>
            <person name="Rohde C."/>
            <person name="Rozas J."/>
            <person name="Rubenfield M.J."/>
            <person name="Ruiz A."/>
            <person name="Russo S."/>
            <person name="Salzberg S.L."/>
            <person name="Sanchez-Gracia A."/>
            <person name="Saranga D.J."/>
            <person name="Sato H."/>
            <person name="Schaeffer S.W."/>
            <person name="Schatz M.C."/>
            <person name="Schlenke T."/>
            <person name="Schwartz R."/>
            <person name="Segarra C."/>
            <person name="Singh R.S."/>
            <person name="Sirot L."/>
            <person name="Sirota M."/>
            <person name="Sisneros N.B."/>
            <person name="Smith C.D."/>
            <person name="Smith T.F."/>
            <person name="Spieth J."/>
            <person name="Stage D.E."/>
            <person name="Stark A."/>
            <person name="Stephan W."/>
            <person name="Strausberg R.L."/>
            <person name="Strempel S."/>
            <person name="Sturgill D."/>
            <person name="Sutton G."/>
            <person name="Sutton G.G."/>
            <person name="Tao W."/>
            <person name="Teichmann S."/>
            <person name="Tobari Y.N."/>
            <person name="Tomimura Y."/>
            <person name="Tsolas J.M."/>
            <person name="Valente V.L."/>
            <person name="Venter E."/>
            <person name="Venter J.C."/>
            <person name="Vicario S."/>
            <person name="Vieira F.G."/>
            <person name="Vilella A.J."/>
            <person name="Villasante A."/>
            <person name="Walenz B."/>
            <person name="Wang J."/>
            <person name="Wasserman M."/>
            <person name="Watts T."/>
            <person name="Wilson D."/>
            <person name="Wilson R.K."/>
            <person name="Wing R.A."/>
            <person name="Wolfner M.F."/>
            <person name="Wong A."/>
            <person name="Wong G.K."/>
            <person name="Wu C.I."/>
            <person name="Wu G."/>
            <person name="Yamamoto D."/>
            <person name="Yang H.P."/>
            <person name="Yang S.P."/>
            <person name="Yorke J.A."/>
            <person name="Yoshida K."/>
            <person name="Zdobnov E."/>
            <person name="Zhang P."/>
            <person name="Zhang Y."/>
            <person name="Zimin A.V."/>
            <person name="Baldwin J."/>
            <person name="Abdouelleil A."/>
            <person name="Abdulkadir J."/>
            <person name="Abebe A."/>
            <person name="Abera B."/>
            <person name="Abreu J."/>
            <person name="Acer S.C."/>
            <person name="Aftuck L."/>
            <person name="Alexander A."/>
            <person name="An P."/>
            <person name="Anderson E."/>
            <person name="Anderson S."/>
            <person name="Arachi H."/>
            <person name="Azer M."/>
            <person name="Bachantsang P."/>
            <person name="Barry A."/>
            <person name="Bayul T."/>
            <person name="Berlin A."/>
            <person name="Bessette D."/>
            <person name="Bloom T."/>
            <person name="Blye J."/>
            <person name="Boguslavskiy L."/>
            <person name="Bonnet C."/>
            <person name="Boukhgalter B."/>
            <person name="Bourzgui I."/>
            <person name="Brown A."/>
            <person name="Cahill P."/>
            <person name="Channer S."/>
            <person name="Cheshatsang Y."/>
            <person name="Chuda L."/>
            <person name="Citroen M."/>
            <person name="Collymore A."/>
            <person name="Cooke P."/>
            <person name="Costello M."/>
            <person name="D'Aco K."/>
            <person name="Daza R."/>
            <person name="De Haan G."/>
            <person name="DeGray S."/>
            <person name="DeMaso C."/>
            <person name="Dhargay N."/>
            <person name="Dooley K."/>
            <person name="Dooley E."/>
            <person name="Doricent M."/>
            <person name="Dorje P."/>
            <person name="Dorjee K."/>
            <person name="Dupes A."/>
            <person name="Elong R."/>
            <person name="Falk J."/>
            <person name="Farina A."/>
            <person name="Faro S."/>
            <person name="Ferguson D."/>
            <person name="Fisher S."/>
            <person name="Foley C.D."/>
            <person name="Franke A."/>
            <person name="Friedrich D."/>
            <person name="Gadbois L."/>
            <person name="Gearin G."/>
            <person name="Gearin C.R."/>
            <person name="Giannoukos G."/>
            <person name="Goode T."/>
            <person name="Graham J."/>
            <person name="Grandbois E."/>
            <person name="Grewal S."/>
            <person name="Gyaltsen K."/>
            <person name="Hafez N."/>
            <person name="Hagos B."/>
            <person name="Hall J."/>
            <person name="Henson C."/>
            <person name="Hollinger A."/>
            <person name="Honan T."/>
            <person name="Huard M.D."/>
            <person name="Hughes L."/>
            <person name="Hurhula B."/>
            <person name="Husby M.E."/>
            <person name="Kamat A."/>
            <person name="Kanga B."/>
            <person name="Kashin S."/>
            <person name="Khazanovich D."/>
            <person name="Kisner P."/>
            <person name="Lance K."/>
            <person name="Lara M."/>
            <person name="Lee W."/>
            <person name="Lennon N."/>
            <person name="Letendre F."/>
            <person name="LeVine R."/>
            <person name="Lipovsky A."/>
            <person name="Liu X."/>
            <person name="Liu J."/>
            <person name="Liu S."/>
            <person name="Lokyitsang T."/>
            <person name="Lokyitsang Y."/>
            <person name="Lubonja R."/>
            <person name="Lui A."/>
            <person name="MacDonald P."/>
            <person name="Magnisalis V."/>
            <person name="Maru K."/>
            <person name="Matthews C."/>
            <person name="McCusker W."/>
            <person name="McDonough S."/>
            <person name="Mehta T."/>
            <person name="Meldrim J."/>
            <person name="Meneus L."/>
            <person name="Mihai O."/>
            <person name="Mihalev A."/>
            <person name="Mihova T."/>
            <person name="Mittelman R."/>
            <person name="Mlenga V."/>
            <person name="Montmayeur A."/>
            <person name="Mulrain L."/>
            <person name="Navidi A."/>
            <person name="Naylor J."/>
            <person name="Negash T."/>
            <person name="Nguyen T."/>
            <person name="Nguyen N."/>
            <person name="Nicol R."/>
            <person name="Norbu C."/>
            <person name="Norbu N."/>
            <person name="Novod N."/>
            <person name="O'Neill B."/>
            <person name="Osman S."/>
            <person name="Markiewicz E."/>
            <person name="Oyono O.L."/>
            <person name="Patti C."/>
            <person name="Phunkhang P."/>
            <person name="Pierre F."/>
            <person name="Priest M."/>
            <person name="Raghuraman S."/>
            <person name="Rege F."/>
            <person name="Reyes R."/>
            <person name="Rise C."/>
            <person name="Rogov P."/>
            <person name="Ross K."/>
            <person name="Ryan E."/>
            <person name="Settipalli S."/>
            <person name="Shea T."/>
            <person name="Sherpa N."/>
            <person name="Shi L."/>
            <person name="Shih D."/>
            <person name="Sparrow T."/>
            <person name="Spaulding J."/>
            <person name="Stalker J."/>
            <person name="Stange-Thomann N."/>
            <person name="Stavropoulos S."/>
            <person name="Stone C."/>
            <person name="Strader C."/>
            <person name="Tesfaye S."/>
            <person name="Thomson T."/>
            <person name="Thoulutsang Y."/>
            <person name="Thoulutsang D."/>
            <person name="Topham K."/>
            <person name="Topping I."/>
            <person name="Tsamla T."/>
            <person name="Vassiliev H."/>
            <person name="Vo A."/>
            <person name="Wangchuk T."/>
            <person name="Wangdi T."/>
            <person name="Weiand M."/>
            <person name="Wilkinson J."/>
            <person name="Wilson A."/>
            <person name="Yadav S."/>
            <person name="Young G."/>
            <person name="Yu Q."/>
            <person name="Zembek L."/>
            <person name="Zhong D."/>
            <person name="Zimmer A."/>
            <person name="Zwirko Z."/>
            <person name="Jaffe D.B."/>
            <person name="Alvarez P."/>
            <person name="Brockman W."/>
            <person name="Butler J."/>
            <person name="Chin C."/>
            <person name="Gnerre S."/>
            <person name="Grabherr M."/>
            <person name="Kleber M."/>
            <person name="Mauceli E."/>
            <person name="MacCallum I."/>
        </authorList>
    </citation>
    <scope>NUCLEOTIDE SEQUENCE [LARGE SCALE GENOMIC DNA]</scope>
    <source>
        <strain evidence="2">Tucson 14024-0371.13</strain>
    </source>
</reference>
<proteinExistence type="predicted"/>
<protein>
    <submittedName>
        <fullName evidence="1">Uncharacterized protein</fullName>
    </submittedName>
</protein>
<dbReference type="InParanoid" id="A0A0P9AI04"/>
<sequence length="123" mass="13759">MTSALCSAPFGGDLAPRHWVTGSEIVVPRSPPAASATMTSAMAGKRPLQARHMLLARPAAAQATHHYSLPSSCRNRATKNNQRVNNVWAAPETRQHFLFFRGSLCFFKDIRRYRLIGFNCKRF</sequence>
<name>A0A0P9AI04_DROAN</name>
<evidence type="ECO:0000313" key="1">
    <source>
        <dbReference type="EMBL" id="KPU77461.1"/>
    </source>
</evidence>
<dbReference type="Proteomes" id="UP000007801">
    <property type="component" value="Unassembled WGS sequence"/>
</dbReference>
<keyword evidence="2" id="KW-1185">Reference proteome</keyword>
<dbReference type="EMBL" id="CH902630">
    <property type="protein sequence ID" value="KPU77461.1"/>
    <property type="molecule type" value="Genomic_DNA"/>
</dbReference>
<evidence type="ECO:0000313" key="2">
    <source>
        <dbReference type="Proteomes" id="UP000007801"/>
    </source>
</evidence>
<gene>
    <name evidence="1" type="primary">Dana\GF26992</name>
    <name evidence="1" type="ORF">GF26992</name>
</gene>
<accession>A0A0P9AI04</accession>